<gene>
    <name evidence="2" type="ORF">HCN08_08930</name>
</gene>
<name>A0ABX0ZL26_9ACTN</name>
<evidence type="ECO:0000313" key="3">
    <source>
        <dbReference type="Proteomes" id="UP000734511"/>
    </source>
</evidence>
<dbReference type="Proteomes" id="UP000734511">
    <property type="component" value="Unassembled WGS sequence"/>
</dbReference>
<protein>
    <submittedName>
        <fullName evidence="2">DUF4430 domain-containing protein</fullName>
    </submittedName>
</protein>
<evidence type="ECO:0000313" key="2">
    <source>
        <dbReference type="EMBL" id="NJP43522.1"/>
    </source>
</evidence>
<evidence type="ECO:0000259" key="1">
    <source>
        <dbReference type="Pfam" id="PF14478"/>
    </source>
</evidence>
<accession>A0ABX0ZL26</accession>
<proteinExistence type="predicted"/>
<dbReference type="EMBL" id="JAATEJ010000005">
    <property type="protein sequence ID" value="NJP43522.1"/>
    <property type="molecule type" value="Genomic_DNA"/>
</dbReference>
<dbReference type="InterPro" id="IPR027954">
    <property type="entry name" value="Transcobalamin-like_C"/>
</dbReference>
<organism evidence="2 3">
    <name type="scientific">Actinacidiphila epipremni</name>
    <dbReference type="NCBI Taxonomy" id="2053013"/>
    <lineage>
        <taxon>Bacteria</taxon>
        <taxon>Bacillati</taxon>
        <taxon>Actinomycetota</taxon>
        <taxon>Actinomycetes</taxon>
        <taxon>Kitasatosporales</taxon>
        <taxon>Streptomycetaceae</taxon>
        <taxon>Actinacidiphila</taxon>
    </lineage>
</organism>
<dbReference type="Pfam" id="PF14478">
    <property type="entry name" value="DUF4430"/>
    <property type="match status" value="1"/>
</dbReference>
<sequence length="212" mass="21301">MVCSVEPGTLRVRPVPLPARGPAAGPCGGRCGVRLPAPPEGQPIPVLRTSLRRTAVGAAALALTAVGAAATTAGAATPTTSGASFVLPALVRVSVVDATHTVLDRIVLTDGHTVTTASGGTHVCDGTNGGANPSRVPTPTAALDTATRAAHSGWDGTWYDSFSDYDVTTIAGEAAAPGTYWNISVNGTSIPVGGCQFRLHTGDQVAFTLTAF</sequence>
<feature type="domain" description="Transcobalamin-like C-terminal" evidence="1">
    <location>
        <begin position="167"/>
        <end position="210"/>
    </location>
</feature>
<dbReference type="Gene3D" id="2.170.130.30">
    <property type="match status" value="1"/>
</dbReference>
<reference evidence="2 3" key="1">
    <citation type="submission" date="2020-03" db="EMBL/GenBank/DDBJ databases">
        <title>WGS of actinomycetes isolated from Thailand.</title>
        <authorList>
            <person name="Thawai C."/>
        </authorList>
    </citation>
    <scope>NUCLEOTIDE SEQUENCE [LARGE SCALE GENOMIC DNA]</scope>
    <source>
        <strain evidence="2 3">PRB2-1</strain>
    </source>
</reference>
<keyword evidence="3" id="KW-1185">Reference proteome</keyword>
<comment type="caution">
    <text evidence="2">The sequence shown here is derived from an EMBL/GenBank/DDBJ whole genome shotgun (WGS) entry which is preliminary data.</text>
</comment>